<dbReference type="KEGG" id="mlac:CP520_02250"/>
<dbReference type="SUPFAM" id="SSF50249">
    <property type="entry name" value="Nucleic acid-binding proteins"/>
    <property type="match status" value="1"/>
</dbReference>
<accession>A0A291IS78</accession>
<dbReference type="AlphaFoldDB" id="A0A291IS78"/>
<dbReference type="CDD" id="cd02796">
    <property type="entry name" value="tRNA_bind_bactPheRS"/>
    <property type="match status" value="1"/>
</dbReference>
<gene>
    <name evidence="1" type="ORF">CP520_02250</name>
</gene>
<dbReference type="InterPro" id="IPR037154">
    <property type="entry name" value="YtpR-like_sf"/>
</dbReference>
<protein>
    <submittedName>
        <fullName evidence="1">Uncharacterized protein</fullName>
    </submittedName>
</protein>
<reference evidence="1 2" key="1">
    <citation type="submission" date="2017-09" db="EMBL/GenBank/DDBJ databases">
        <title>SPAdes assembly of the Mesoplasma lactucae genome.</title>
        <authorList>
            <person name="Knight T.F."/>
            <person name="Rubinstein R."/>
            <person name="Citino T."/>
        </authorList>
    </citation>
    <scope>NUCLEOTIDE SEQUENCE [LARGE SCALE GENOMIC DNA]</scope>
    <source>
        <strain evidence="1 2">831-C4</strain>
    </source>
</reference>
<dbReference type="InterPro" id="IPR012340">
    <property type="entry name" value="NA-bd_OB-fold"/>
</dbReference>
<sequence>MYGVYYNDLFDSLIISKKTIDDYLVDFKDGVTILRDEKTKEITGVNVFNVSKDITLHKAFNSFNPDALDYLKNRLKNYFVFEQQTQFVVAKVLECVDIEGTHLHKCEVDLGNATTQIVCGAKNIANDQLVVVALPYAWMPNGMQIVPSKLRGFDSNGMICSQKELDIDDKRFSKEGIIVLPESFADKIGNDFFTEL</sequence>
<proteinExistence type="predicted"/>
<dbReference type="NCBIfam" id="NF045760">
    <property type="entry name" value="YtpR"/>
    <property type="match status" value="1"/>
</dbReference>
<dbReference type="GO" id="GO:0000049">
    <property type="term" value="F:tRNA binding"/>
    <property type="evidence" value="ECO:0007669"/>
    <property type="project" value="UniProtKB-UniRule"/>
</dbReference>
<dbReference type="RefSeq" id="WP_096862854.1">
    <property type="nucleotide sequence ID" value="NZ_CP023668.1"/>
</dbReference>
<organism evidence="1 2">
    <name type="scientific">Mesoplasma lactucae ATCC 49193</name>
    <dbReference type="NCBI Taxonomy" id="81460"/>
    <lineage>
        <taxon>Bacteria</taxon>
        <taxon>Bacillati</taxon>
        <taxon>Mycoplasmatota</taxon>
        <taxon>Mollicutes</taxon>
        <taxon>Entomoplasmatales</taxon>
        <taxon>Entomoplasmataceae</taxon>
        <taxon>Mesoplasma</taxon>
    </lineage>
</organism>
<dbReference type="Proteomes" id="UP000232227">
    <property type="component" value="Chromosome"/>
</dbReference>
<evidence type="ECO:0000313" key="1">
    <source>
        <dbReference type="EMBL" id="ATG97566.1"/>
    </source>
</evidence>
<dbReference type="Pfam" id="PF01588">
    <property type="entry name" value="tRNA_bind"/>
    <property type="match status" value="1"/>
</dbReference>
<keyword evidence="2" id="KW-1185">Reference proteome</keyword>
<evidence type="ECO:0000313" key="2">
    <source>
        <dbReference type="Proteomes" id="UP000232227"/>
    </source>
</evidence>
<name>A0A291IS78_9MOLU</name>
<dbReference type="OrthoDB" id="9805455at2"/>
<dbReference type="InterPro" id="IPR002547">
    <property type="entry name" value="tRNA-bd_dom"/>
</dbReference>
<dbReference type="InterPro" id="IPR033714">
    <property type="entry name" value="tRNA_bind_bactPheRS"/>
</dbReference>
<dbReference type="PROSITE" id="PS50886">
    <property type="entry name" value="TRBD"/>
    <property type="match status" value="1"/>
</dbReference>
<dbReference type="Gene3D" id="2.40.50.140">
    <property type="entry name" value="Nucleic acid-binding proteins"/>
    <property type="match status" value="1"/>
</dbReference>
<dbReference type="EMBL" id="CP023668">
    <property type="protein sequence ID" value="ATG97566.1"/>
    <property type="molecule type" value="Genomic_DNA"/>
</dbReference>
<dbReference type="Gene3D" id="3.30.1940.10">
    <property type="entry name" value="YtpR-like"/>
    <property type="match status" value="1"/>
</dbReference>